<organism evidence="2 3">
    <name type="scientific">Caldimonas brevitalea</name>
    <dbReference type="NCBI Taxonomy" id="413882"/>
    <lineage>
        <taxon>Bacteria</taxon>
        <taxon>Pseudomonadati</taxon>
        <taxon>Pseudomonadota</taxon>
        <taxon>Betaproteobacteria</taxon>
        <taxon>Burkholderiales</taxon>
        <taxon>Sphaerotilaceae</taxon>
        <taxon>Caldimonas</taxon>
    </lineage>
</organism>
<dbReference type="EMBL" id="CP011371">
    <property type="protein sequence ID" value="AKJ28522.1"/>
    <property type="molecule type" value="Genomic_DNA"/>
</dbReference>
<dbReference type="PANTHER" id="PTHR33434">
    <property type="entry name" value="DEGV DOMAIN-CONTAINING PROTEIN DR_1986-RELATED"/>
    <property type="match status" value="1"/>
</dbReference>
<dbReference type="STRING" id="413882.AAW51_1831"/>
<dbReference type="PROSITE" id="PS51482">
    <property type="entry name" value="DEGV"/>
    <property type="match status" value="1"/>
</dbReference>
<dbReference type="InterPro" id="IPR050270">
    <property type="entry name" value="DegV_domain_contain"/>
</dbReference>
<dbReference type="RefSeq" id="WP_047194373.1">
    <property type="nucleotide sequence ID" value="NZ_CP011371.1"/>
</dbReference>
<dbReference type="Gene3D" id="3.30.1180.10">
    <property type="match status" value="1"/>
</dbReference>
<keyword evidence="3" id="KW-1185">Reference proteome</keyword>
<dbReference type="SUPFAM" id="SSF82549">
    <property type="entry name" value="DAK1/DegV-like"/>
    <property type="match status" value="1"/>
</dbReference>
<evidence type="ECO:0000313" key="3">
    <source>
        <dbReference type="Proteomes" id="UP000035352"/>
    </source>
</evidence>
<dbReference type="NCBIfam" id="TIGR00762">
    <property type="entry name" value="DegV"/>
    <property type="match status" value="1"/>
</dbReference>
<dbReference type="KEGG" id="pbh:AAW51_1831"/>
<dbReference type="PANTHER" id="PTHR33434:SF2">
    <property type="entry name" value="FATTY ACID-BINDING PROTEIN TM_1468"/>
    <property type="match status" value="1"/>
</dbReference>
<proteinExistence type="predicted"/>
<dbReference type="Pfam" id="PF02645">
    <property type="entry name" value="DegV"/>
    <property type="match status" value="1"/>
</dbReference>
<protein>
    <recommendedName>
        <fullName evidence="4">DegV family protein</fullName>
    </recommendedName>
</protein>
<name>A0A0G3BGR4_9BURK</name>
<dbReference type="InterPro" id="IPR043168">
    <property type="entry name" value="DegV_C"/>
</dbReference>
<dbReference type="Proteomes" id="UP000035352">
    <property type="component" value="Chromosome"/>
</dbReference>
<dbReference type="GO" id="GO:0008289">
    <property type="term" value="F:lipid binding"/>
    <property type="evidence" value="ECO:0007669"/>
    <property type="project" value="UniProtKB-KW"/>
</dbReference>
<dbReference type="AlphaFoldDB" id="A0A0G3BGR4"/>
<accession>A0A0G3BGR4</accession>
<evidence type="ECO:0008006" key="4">
    <source>
        <dbReference type="Google" id="ProtNLM"/>
    </source>
</evidence>
<keyword evidence="1" id="KW-0446">Lipid-binding</keyword>
<sequence>MSIRVGFVVDSSCDLPPEYLQQYAITVVPSHIQLGNTRVRDERDPAATLQWLQTLDRAHAAESTSTPFSSGEFKSLFLDKLIFEYEFVFVITTMRTRSNCFANARAVEGEIVREAVSPRFQRGMKAPFGMRVIDSANVSAAYAALVAYLAQQAPSCGSFLELIELAERMVSTVVGYFVPNDLETMYERSKQANRDQSVGWFKYRVGTILDMKPIIRVEAGDSHPVGKARGFEPAVEQLCQVIEREAARGLQSPIVCVAYGGPLEELRRIAPYAAVKGRLAQAGVQVVESICGLGVAVAIGPKAFAVGLLAHPHTF</sequence>
<evidence type="ECO:0000313" key="2">
    <source>
        <dbReference type="EMBL" id="AKJ28522.1"/>
    </source>
</evidence>
<dbReference type="Gene3D" id="3.40.50.10170">
    <property type="match status" value="1"/>
</dbReference>
<reference evidence="2 3" key="1">
    <citation type="submission" date="2015-05" db="EMBL/GenBank/DDBJ databases">
        <authorList>
            <person name="Tang B."/>
            <person name="Yu Y."/>
        </authorList>
    </citation>
    <scope>NUCLEOTIDE SEQUENCE [LARGE SCALE GENOMIC DNA]</scope>
    <source>
        <strain evidence="2 3">DSM 7029</strain>
    </source>
</reference>
<evidence type="ECO:0000256" key="1">
    <source>
        <dbReference type="ARBA" id="ARBA00023121"/>
    </source>
</evidence>
<gene>
    <name evidence="2" type="ORF">AAW51_1831</name>
</gene>
<dbReference type="InterPro" id="IPR003797">
    <property type="entry name" value="DegV"/>
</dbReference>